<organism evidence="3 4">
    <name type="scientific">Aliisedimentitalea scapharcae</name>
    <dbReference type="NCBI Taxonomy" id="1524259"/>
    <lineage>
        <taxon>Bacteria</taxon>
        <taxon>Pseudomonadati</taxon>
        <taxon>Pseudomonadota</taxon>
        <taxon>Alphaproteobacteria</taxon>
        <taxon>Rhodobacterales</taxon>
        <taxon>Roseobacteraceae</taxon>
        <taxon>Aliisedimentitalea</taxon>
    </lineage>
</organism>
<dbReference type="CDD" id="cd06533">
    <property type="entry name" value="Glyco_transf_WecG_TagA"/>
    <property type="match status" value="1"/>
</dbReference>
<dbReference type="PANTHER" id="PTHR34136:SF1">
    <property type="entry name" value="UDP-N-ACETYL-D-MANNOSAMINURONIC ACID TRANSFERASE"/>
    <property type="match status" value="1"/>
</dbReference>
<keyword evidence="1" id="KW-0328">Glycosyltransferase</keyword>
<keyword evidence="2" id="KW-0808">Transferase</keyword>
<evidence type="ECO:0000313" key="3">
    <source>
        <dbReference type="EMBL" id="WZK90018.1"/>
    </source>
</evidence>
<evidence type="ECO:0000256" key="1">
    <source>
        <dbReference type="ARBA" id="ARBA00022676"/>
    </source>
</evidence>
<dbReference type="NCBIfam" id="TIGR00696">
    <property type="entry name" value="wecG_tagA_cpsF"/>
    <property type="match status" value="1"/>
</dbReference>
<reference evidence="3 4" key="1">
    <citation type="submission" date="2023-04" db="EMBL/GenBank/DDBJ databases">
        <title>Complete genome sequence of Alisedimentitalea scapharcae.</title>
        <authorList>
            <person name="Rong J.-C."/>
            <person name="Yi M.-L."/>
            <person name="Zhao Q."/>
        </authorList>
    </citation>
    <scope>NUCLEOTIDE SEQUENCE [LARGE SCALE GENOMIC DNA]</scope>
    <source>
        <strain evidence="3 4">KCTC 42119</strain>
    </source>
</reference>
<evidence type="ECO:0000256" key="2">
    <source>
        <dbReference type="ARBA" id="ARBA00022679"/>
    </source>
</evidence>
<dbReference type="PANTHER" id="PTHR34136">
    <property type="match status" value="1"/>
</dbReference>
<evidence type="ECO:0000313" key="4">
    <source>
        <dbReference type="Proteomes" id="UP001623232"/>
    </source>
</evidence>
<keyword evidence="4" id="KW-1185">Reference proteome</keyword>
<dbReference type="InterPro" id="IPR004629">
    <property type="entry name" value="WecG_TagA_CpsF"/>
</dbReference>
<dbReference type="EMBL" id="CP123584">
    <property type="protein sequence ID" value="WZK90018.1"/>
    <property type="molecule type" value="Genomic_DNA"/>
</dbReference>
<proteinExistence type="predicted"/>
<accession>A0ABZ2XVV4</accession>
<gene>
    <name evidence="3" type="ORF">QEZ52_05590</name>
</gene>
<dbReference type="Pfam" id="PF03808">
    <property type="entry name" value="Glyco_tran_WecG"/>
    <property type="match status" value="1"/>
</dbReference>
<dbReference type="Proteomes" id="UP001623232">
    <property type="component" value="Chromosome"/>
</dbReference>
<sequence length="250" mass="27036">MQFRFDGEVIEVNMGDWTMLSAAIQQRFAARRGFALATINLDHLVKLRADAAFRSAYAGQDLVVADGHPIAWLSKIAGDPVSVLPGSDLVLPLCRLAAAQGVSLALVGSTQAALQDARAYLTAKVPGLHVVLCLSPSQGFDPQSDEADRVLQAVADSGARLCFLALGAPRQERLAFRGRAIVPDVGFASVGAGLDFLGGHQQRAPSWARRFALEWLWRALNNPLRLGPRYLRCIAILPGQVFQALKLRMQ</sequence>
<protein>
    <submittedName>
        <fullName evidence="3">WecB/TagA/CpsF family glycosyltransferase</fullName>
    </submittedName>
</protein>
<dbReference type="RefSeq" id="WP_406648524.1">
    <property type="nucleotide sequence ID" value="NZ_CP123584.1"/>
</dbReference>
<name>A0ABZ2XVV4_9RHOB</name>